<dbReference type="STRING" id="350688.Clos_2238"/>
<evidence type="ECO:0000313" key="1">
    <source>
        <dbReference type="EMBL" id="ABW19773.1"/>
    </source>
</evidence>
<dbReference type="Proteomes" id="UP000000269">
    <property type="component" value="Chromosome"/>
</dbReference>
<reference evidence="2" key="1">
    <citation type="submission" date="2007-10" db="EMBL/GenBank/DDBJ databases">
        <title>Complete genome of Alkaliphilus oremlandii OhILAs.</title>
        <authorList>
            <person name="Copeland A."/>
            <person name="Lucas S."/>
            <person name="Lapidus A."/>
            <person name="Barry K."/>
            <person name="Detter J.C."/>
            <person name="Glavina del Rio T."/>
            <person name="Hammon N."/>
            <person name="Israni S."/>
            <person name="Dalin E."/>
            <person name="Tice H."/>
            <person name="Pitluck S."/>
            <person name="Chain P."/>
            <person name="Malfatti S."/>
            <person name="Shin M."/>
            <person name="Vergez L."/>
            <person name="Schmutz J."/>
            <person name="Larimer F."/>
            <person name="Land M."/>
            <person name="Hauser L."/>
            <person name="Kyrpides N."/>
            <person name="Mikhailova N."/>
            <person name="Stolz J.F."/>
            <person name="Dawson A."/>
            <person name="Fisher E."/>
            <person name="Crable B."/>
            <person name="Perera E."/>
            <person name="Lisak J."/>
            <person name="Ranganathan M."/>
            <person name="Basu P."/>
            <person name="Richardson P."/>
        </authorList>
    </citation>
    <scope>NUCLEOTIDE SEQUENCE [LARGE SCALE GENOMIC DNA]</scope>
    <source>
        <strain evidence="2">OhILAs</strain>
    </source>
</reference>
<accession>A8MIZ1</accession>
<name>A8MIZ1_ALKOO</name>
<dbReference type="AlphaFoldDB" id="A8MIZ1"/>
<dbReference type="HOGENOM" id="CLU_2103840_0_0_9"/>
<dbReference type="OrthoDB" id="9788881at2"/>
<keyword evidence="2" id="KW-1185">Reference proteome</keyword>
<protein>
    <submittedName>
        <fullName evidence="1">Transposase</fullName>
    </submittedName>
</protein>
<evidence type="ECO:0000313" key="2">
    <source>
        <dbReference type="Proteomes" id="UP000000269"/>
    </source>
</evidence>
<gene>
    <name evidence="1" type="ordered locus">Clos_2238</name>
</gene>
<sequence>MYVLISLSRQKRDAKVNLIDSEFVLKFFRDTEEFKSYMREETEDKCLAYSPKKRYTDGELKETKSLLVEDVFLLQILDRPSRDNLLKRKKETTGASNRQLSRVLKIGRDVLDKVK</sequence>
<dbReference type="EMBL" id="CP000853">
    <property type="protein sequence ID" value="ABW19773.1"/>
    <property type="molecule type" value="Genomic_DNA"/>
</dbReference>
<proteinExistence type="predicted"/>
<dbReference type="KEGG" id="aoe:Clos_2238"/>
<organism evidence="1 2">
    <name type="scientific">Alkaliphilus oremlandii (strain OhILAs)</name>
    <name type="common">Clostridium oremlandii (strain OhILAs)</name>
    <dbReference type="NCBI Taxonomy" id="350688"/>
    <lineage>
        <taxon>Bacteria</taxon>
        <taxon>Bacillati</taxon>
        <taxon>Bacillota</taxon>
        <taxon>Clostridia</taxon>
        <taxon>Peptostreptococcales</taxon>
        <taxon>Natronincolaceae</taxon>
        <taxon>Alkaliphilus</taxon>
    </lineage>
</organism>
<dbReference type="eggNOG" id="COG1943">
    <property type="taxonomic scope" value="Bacteria"/>
</dbReference>